<keyword evidence="5" id="KW-1185">Reference proteome</keyword>
<evidence type="ECO:0000256" key="1">
    <source>
        <dbReference type="SAM" id="Coils"/>
    </source>
</evidence>
<dbReference type="OrthoDB" id="2431049at2759"/>
<dbReference type="Gene3D" id="3.90.1150.80">
    <property type="match status" value="1"/>
</dbReference>
<feature type="compositionally biased region" description="Low complexity" evidence="2">
    <location>
        <begin position="46"/>
        <end position="57"/>
    </location>
</feature>
<feature type="compositionally biased region" description="Polar residues" evidence="2">
    <location>
        <begin position="1"/>
        <end position="10"/>
    </location>
</feature>
<dbReference type="GO" id="GO:0034506">
    <property type="term" value="C:chromosome, centromeric core domain"/>
    <property type="evidence" value="ECO:0007669"/>
    <property type="project" value="TreeGrafter"/>
</dbReference>
<dbReference type="Pfam" id="PF12539">
    <property type="entry name" value="Csm1"/>
    <property type="match status" value="1"/>
</dbReference>
<dbReference type="InterPro" id="IPR038608">
    <property type="entry name" value="Csm1/Pcs1_C_sf"/>
</dbReference>
<proteinExistence type="predicted"/>
<dbReference type="Proteomes" id="UP000664132">
    <property type="component" value="Unassembled WGS sequence"/>
</dbReference>
<dbReference type="PANTHER" id="PTHR28006:SF1">
    <property type="entry name" value="MONOPOLIN COMPLEX SUBUNIT CSM1"/>
    <property type="match status" value="1"/>
</dbReference>
<dbReference type="GO" id="GO:0051315">
    <property type="term" value="P:attachment of mitotic spindle microtubules to kinetochore"/>
    <property type="evidence" value="ECO:0007669"/>
    <property type="project" value="TreeGrafter"/>
</dbReference>
<comment type="caution">
    <text evidence="4">The sequence shown here is derived from an EMBL/GenBank/DDBJ whole genome shotgun (WGS) entry which is preliminary data.</text>
</comment>
<dbReference type="EMBL" id="JAFJYH010000225">
    <property type="protein sequence ID" value="KAG4415369.1"/>
    <property type="molecule type" value="Genomic_DNA"/>
</dbReference>
<dbReference type="GO" id="GO:0045144">
    <property type="term" value="P:meiotic sister chromatid segregation"/>
    <property type="evidence" value="ECO:0007669"/>
    <property type="project" value="TreeGrafter"/>
</dbReference>
<feature type="compositionally biased region" description="Basic and acidic residues" evidence="2">
    <location>
        <begin position="249"/>
        <end position="258"/>
    </location>
</feature>
<feature type="region of interest" description="Disordered" evidence="2">
    <location>
        <begin position="1"/>
        <end position="114"/>
    </location>
</feature>
<name>A0A8H7T563_9HELO</name>
<feature type="compositionally biased region" description="Acidic residues" evidence="2">
    <location>
        <begin position="198"/>
        <end position="215"/>
    </location>
</feature>
<evidence type="ECO:0000313" key="5">
    <source>
        <dbReference type="Proteomes" id="UP000664132"/>
    </source>
</evidence>
<gene>
    <name evidence="4" type="ORF">IFR04_011518</name>
</gene>
<keyword evidence="1" id="KW-0175">Coiled coil</keyword>
<evidence type="ECO:0000259" key="3">
    <source>
        <dbReference type="Pfam" id="PF12539"/>
    </source>
</evidence>
<feature type="domain" description="Monopolin complex subunit Csm1/Pcs1 C-terminal" evidence="3">
    <location>
        <begin position="411"/>
        <end position="498"/>
    </location>
</feature>
<evidence type="ECO:0000313" key="4">
    <source>
        <dbReference type="EMBL" id="KAG4415369.1"/>
    </source>
</evidence>
<dbReference type="GO" id="GO:1990644">
    <property type="term" value="F:microtubule site clamp"/>
    <property type="evidence" value="ECO:0007669"/>
    <property type="project" value="TreeGrafter"/>
</dbReference>
<dbReference type="GO" id="GO:0005730">
    <property type="term" value="C:nucleolus"/>
    <property type="evidence" value="ECO:0007669"/>
    <property type="project" value="TreeGrafter"/>
</dbReference>
<dbReference type="CDD" id="cd23787">
    <property type="entry name" value="RWD_CSM1"/>
    <property type="match status" value="1"/>
</dbReference>
<dbReference type="InterPro" id="IPR020981">
    <property type="entry name" value="Csm1/Pcs1_C"/>
</dbReference>
<accession>A0A8H7T563</accession>
<reference evidence="4" key="1">
    <citation type="submission" date="2021-02" db="EMBL/GenBank/DDBJ databases">
        <title>Genome sequence Cadophora malorum strain M34.</title>
        <authorList>
            <person name="Stefanovic E."/>
            <person name="Vu D."/>
            <person name="Scully C."/>
            <person name="Dijksterhuis J."/>
            <person name="Roader J."/>
            <person name="Houbraken J."/>
        </authorList>
    </citation>
    <scope>NUCLEOTIDE SEQUENCE</scope>
    <source>
        <strain evidence="4">M34</strain>
    </source>
</reference>
<sequence length="517" mass="56420">MPKVKQQATLSGLVDSDSEDDQFGIPTPDSAAENKMPAKKVRGRPKAAPTKPAPTKVTKTKAKAPARRTSGRLVAKAMEMEVDATPAPAPTKTKRPALKDKTNQYAGDEDELDEFDRDVVMDGTMEDSMVAAKKTKSKVTKMAVVARGKSGKAPKQNDSIQEAPEAAKPKARATKKTGPAKKEKLAEPSAEKIVQETQYEEMDVDTDADVDEVVEEPISKPARSISRTHSHSRQRQTSVQRRRAGSASDTERNDPALRRKLGEITKKYEVLNIKYQDLRQIGVKEAERNMDKLRKEGESTNKNAGEYIKSLRADLAVQTAAAKKADGLKKKLESQAAEVTTLKEQIAKLTANLSEAQSETKTLSAKLAANRTASASVESAHSKTPGSAMKANGGIRLMGTAEAAQVAQAAQLKEDLYSDLTGLIMRSVKREPEEDIFDCIQTGRNGTLHFKLAAANEKAAESYDDAQCSYIPQLDPSRDKALMELLPDYLVDEITFPRPQAAKFYARVVKALTEKPV</sequence>
<dbReference type="PANTHER" id="PTHR28006">
    <property type="entry name" value="MONOPOLIN COMPLEX SUBUNIT CSM1"/>
    <property type="match status" value="1"/>
</dbReference>
<feature type="region of interest" description="Disordered" evidence="2">
    <location>
        <begin position="145"/>
        <end position="258"/>
    </location>
</feature>
<feature type="compositionally biased region" description="Basic residues" evidence="2">
    <location>
        <begin position="169"/>
        <end position="179"/>
    </location>
</feature>
<dbReference type="AlphaFoldDB" id="A0A8H7T563"/>
<protein>
    <recommendedName>
        <fullName evidence="3">Monopolin complex subunit Csm1/Pcs1 C-terminal domain-containing protein</fullName>
    </recommendedName>
</protein>
<dbReference type="InterPro" id="IPR040349">
    <property type="entry name" value="Csm1/Pcs1"/>
</dbReference>
<dbReference type="GO" id="GO:0033551">
    <property type="term" value="C:monopolin complex"/>
    <property type="evidence" value="ECO:0007669"/>
    <property type="project" value="InterPro"/>
</dbReference>
<organism evidence="4 5">
    <name type="scientific">Cadophora malorum</name>
    <dbReference type="NCBI Taxonomy" id="108018"/>
    <lineage>
        <taxon>Eukaryota</taxon>
        <taxon>Fungi</taxon>
        <taxon>Dikarya</taxon>
        <taxon>Ascomycota</taxon>
        <taxon>Pezizomycotina</taxon>
        <taxon>Leotiomycetes</taxon>
        <taxon>Helotiales</taxon>
        <taxon>Ploettnerulaceae</taxon>
        <taxon>Cadophora</taxon>
    </lineage>
</organism>
<feature type="coiled-coil region" evidence="1">
    <location>
        <begin position="283"/>
        <end position="366"/>
    </location>
</feature>
<dbReference type="FunFam" id="3.90.1150.80:FF:000001">
    <property type="entry name" value="Chromosome segregation protein (Pcs1)"/>
    <property type="match status" value="1"/>
</dbReference>
<feature type="compositionally biased region" description="Basic and acidic residues" evidence="2">
    <location>
        <begin position="180"/>
        <end position="194"/>
    </location>
</feature>
<dbReference type="GO" id="GO:0072686">
    <property type="term" value="C:mitotic spindle"/>
    <property type="evidence" value="ECO:0007669"/>
    <property type="project" value="TreeGrafter"/>
</dbReference>
<feature type="compositionally biased region" description="Basic residues" evidence="2">
    <location>
        <begin position="58"/>
        <end position="70"/>
    </location>
</feature>
<feature type="compositionally biased region" description="Basic residues" evidence="2">
    <location>
        <begin position="226"/>
        <end position="244"/>
    </location>
</feature>
<evidence type="ECO:0000256" key="2">
    <source>
        <dbReference type="SAM" id="MobiDB-lite"/>
    </source>
</evidence>